<evidence type="ECO:0000313" key="2">
    <source>
        <dbReference type="Proteomes" id="UP000626109"/>
    </source>
</evidence>
<accession>A0A813JDH3</accession>
<gene>
    <name evidence="1" type="ORF">PGLA2088_LOCUS17966</name>
</gene>
<dbReference type="EMBL" id="CAJNNW010024408">
    <property type="protein sequence ID" value="CAE8672238.1"/>
    <property type="molecule type" value="Genomic_DNA"/>
</dbReference>
<feature type="non-terminal residue" evidence="1">
    <location>
        <position position="70"/>
    </location>
</feature>
<evidence type="ECO:0000313" key="1">
    <source>
        <dbReference type="EMBL" id="CAE8672238.1"/>
    </source>
</evidence>
<comment type="caution">
    <text evidence="1">The sequence shown here is derived from an EMBL/GenBank/DDBJ whole genome shotgun (WGS) entry which is preliminary data.</text>
</comment>
<sequence>LDVGDGRTSHLLLQLLRHHKLLLKVARQEPPFRLRTKTHPTRLLGARGRKRPLPKFRLYAKTRAHSARPP</sequence>
<dbReference type="Proteomes" id="UP000626109">
    <property type="component" value="Unassembled WGS sequence"/>
</dbReference>
<organism evidence="1 2">
    <name type="scientific">Polarella glacialis</name>
    <name type="common">Dinoflagellate</name>
    <dbReference type="NCBI Taxonomy" id="89957"/>
    <lineage>
        <taxon>Eukaryota</taxon>
        <taxon>Sar</taxon>
        <taxon>Alveolata</taxon>
        <taxon>Dinophyceae</taxon>
        <taxon>Suessiales</taxon>
        <taxon>Suessiaceae</taxon>
        <taxon>Polarella</taxon>
    </lineage>
</organism>
<protein>
    <submittedName>
        <fullName evidence="1">Uncharacterized protein</fullName>
    </submittedName>
</protein>
<name>A0A813JDH3_POLGL</name>
<dbReference type="AlphaFoldDB" id="A0A813JDH3"/>
<reference evidence="1" key="1">
    <citation type="submission" date="2021-02" db="EMBL/GenBank/DDBJ databases">
        <authorList>
            <person name="Dougan E. K."/>
            <person name="Rhodes N."/>
            <person name="Thang M."/>
            <person name="Chan C."/>
        </authorList>
    </citation>
    <scope>NUCLEOTIDE SEQUENCE</scope>
</reference>
<proteinExistence type="predicted"/>